<dbReference type="InterPro" id="IPR000782">
    <property type="entry name" value="FAS1_domain"/>
</dbReference>
<dbReference type="SUPFAM" id="SSF82153">
    <property type="entry name" value="FAS1 domain"/>
    <property type="match status" value="1"/>
</dbReference>
<dbReference type="InterPro" id="IPR036378">
    <property type="entry name" value="FAS1_dom_sf"/>
</dbReference>
<feature type="domain" description="FAS1" evidence="3">
    <location>
        <begin position="58"/>
        <end position="205"/>
    </location>
</feature>
<sequence>MKSGSFFVYPLATISLIFACSAESRPFDGIVNSLHILTEQSPLRDYIMGKPEGQVSTGVIISDVIGNTQEIAIFSGLTRDINAVAGRLGDAAQNATVLAPHNSVMRDLKRKPWEDPEDYNKLGAEAYQGASGEDRAKSNIERFVQRHIIPESPWEEGKKIKTLAGNEIWWESKNGQKKIQPANIEIKSIADKVANGEVWVLGGSLA</sequence>
<dbReference type="Gene3D" id="2.30.180.10">
    <property type="entry name" value="FAS1 domain"/>
    <property type="match status" value="1"/>
</dbReference>
<organism evidence="4 5">
    <name type="scientific">Cochliobolus sativus</name>
    <name type="common">Common root rot and spot blotch fungus</name>
    <name type="synonym">Bipolaris sorokiniana</name>
    <dbReference type="NCBI Taxonomy" id="45130"/>
    <lineage>
        <taxon>Eukaryota</taxon>
        <taxon>Fungi</taxon>
        <taxon>Dikarya</taxon>
        <taxon>Ascomycota</taxon>
        <taxon>Pezizomycotina</taxon>
        <taxon>Dothideomycetes</taxon>
        <taxon>Pleosporomycetidae</taxon>
        <taxon>Pleosporales</taxon>
        <taxon>Pleosporineae</taxon>
        <taxon>Pleosporaceae</taxon>
        <taxon>Bipolaris</taxon>
    </lineage>
</organism>
<evidence type="ECO:0000256" key="2">
    <source>
        <dbReference type="SAM" id="SignalP"/>
    </source>
</evidence>
<protein>
    <recommendedName>
        <fullName evidence="3">FAS1 domain-containing protein</fullName>
    </recommendedName>
</protein>
<name>A0A8H6DVU8_COCSA</name>
<reference evidence="4" key="1">
    <citation type="submission" date="2019-11" db="EMBL/GenBank/DDBJ databases">
        <title>Bipolaris sorokiniana Genome sequencing.</title>
        <authorList>
            <person name="Wang H."/>
        </authorList>
    </citation>
    <scope>NUCLEOTIDE SEQUENCE</scope>
</reference>
<feature type="signal peptide" evidence="2">
    <location>
        <begin position="1"/>
        <end position="22"/>
    </location>
</feature>
<evidence type="ECO:0000313" key="4">
    <source>
        <dbReference type="EMBL" id="KAF5849798.1"/>
    </source>
</evidence>
<dbReference type="InterPro" id="IPR040200">
    <property type="entry name" value="Mug57-like"/>
</dbReference>
<proteinExistence type="predicted"/>
<evidence type="ECO:0000259" key="3">
    <source>
        <dbReference type="PROSITE" id="PS50213"/>
    </source>
</evidence>
<evidence type="ECO:0000256" key="1">
    <source>
        <dbReference type="ARBA" id="ARBA00022729"/>
    </source>
</evidence>
<dbReference type="PROSITE" id="PS51257">
    <property type="entry name" value="PROKAR_LIPOPROTEIN"/>
    <property type="match status" value="1"/>
</dbReference>
<dbReference type="EMBL" id="WNKQ01000008">
    <property type="protein sequence ID" value="KAF5849798.1"/>
    <property type="molecule type" value="Genomic_DNA"/>
</dbReference>
<dbReference type="PROSITE" id="PS50213">
    <property type="entry name" value="FAS1"/>
    <property type="match status" value="1"/>
</dbReference>
<dbReference type="PANTHER" id="PTHR28156">
    <property type="entry name" value="FAS1 DOMAIN-CONTAINING PROTEIN YDR262W"/>
    <property type="match status" value="1"/>
</dbReference>
<keyword evidence="1 2" id="KW-0732">Signal</keyword>
<gene>
    <name evidence="4" type="ORF">GGP41_005240</name>
</gene>
<comment type="caution">
    <text evidence="4">The sequence shown here is derived from an EMBL/GenBank/DDBJ whole genome shotgun (WGS) entry which is preliminary data.</text>
</comment>
<feature type="chain" id="PRO_5034781661" description="FAS1 domain-containing protein" evidence="2">
    <location>
        <begin position="23"/>
        <end position="206"/>
    </location>
</feature>
<dbReference type="AlphaFoldDB" id="A0A8H6DVU8"/>
<dbReference type="Proteomes" id="UP000624244">
    <property type="component" value="Unassembled WGS sequence"/>
</dbReference>
<evidence type="ECO:0000313" key="5">
    <source>
        <dbReference type="Proteomes" id="UP000624244"/>
    </source>
</evidence>
<dbReference type="PANTHER" id="PTHR28156:SF1">
    <property type="entry name" value="FAS1 DOMAIN-CONTAINING PROTEIN YDR262W"/>
    <property type="match status" value="1"/>
</dbReference>
<accession>A0A8H6DVU8</accession>